<dbReference type="Proteomes" id="UP000629098">
    <property type="component" value="Unassembled WGS sequence"/>
</dbReference>
<comment type="caution">
    <text evidence="3">The sequence shown here is derived from an EMBL/GenBank/DDBJ whole genome shotgun (WGS) entry which is preliminary data.</text>
</comment>
<keyword evidence="4" id="KW-1185">Reference proteome</keyword>
<organism evidence="3 4">
    <name type="scientific">Iningainema tapete BLCC-T55</name>
    <dbReference type="NCBI Taxonomy" id="2748662"/>
    <lineage>
        <taxon>Bacteria</taxon>
        <taxon>Bacillati</taxon>
        <taxon>Cyanobacteriota</taxon>
        <taxon>Cyanophyceae</taxon>
        <taxon>Nostocales</taxon>
        <taxon>Scytonemataceae</taxon>
        <taxon>Iningainema tapete</taxon>
    </lineage>
</organism>
<sequence>MLHACVIPLLFVSLMSDSQSVQAQLPNQNTIKNSPEQSFKQPKLPRNGAPTGRRRAGAGRNPECPSSLTRLAALVPGEGGKSFSASTVAEYPTFWFYVPELPETTRSAEFVLQAQDGKEAQNDYRIPFTLSGKSGIISITPPTQPQYSLKADKTYRWYLEIYCGDRKKTSDNLHVDGFVQRQALTQALDSQLKTAKPREYIAYSANNIWYDALTNLGQLRRANPQDAIINKDWVDLLNALGLQDLAKEPIIQHYNLEK</sequence>
<feature type="region of interest" description="Disordered" evidence="1">
    <location>
        <begin position="26"/>
        <end position="65"/>
    </location>
</feature>
<evidence type="ECO:0000256" key="2">
    <source>
        <dbReference type="SAM" id="SignalP"/>
    </source>
</evidence>
<accession>A0A8J7C017</accession>
<feature type="compositionally biased region" description="Polar residues" evidence="1">
    <location>
        <begin position="26"/>
        <end position="40"/>
    </location>
</feature>
<protein>
    <submittedName>
        <fullName evidence="3">DUF928 domain-containing protein</fullName>
    </submittedName>
</protein>
<dbReference type="AlphaFoldDB" id="A0A8J7C017"/>
<reference evidence="3" key="1">
    <citation type="submission" date="2020-09" db="EMBL/GenBank/DDBJ databases">
        <title>Iningainema tapete sp. nov. (Scytonemataceae, Cyanobacteria) from greenhouses in central Florida (USA) produces two types of nodularin with biosynthetic potential for microcystin-LR and anabaenopeptins.</title>
        <authorList>
            <person name="Berthold D.E."/>
            <person name="Lefler F.W."/>
            <person name="Huang I.-S."/>
            <person name="Abdulla H."/>
            <person name="Zimba P.V."/>
            <person name="Laughinghouse H.D. IV."/>
        </authorList>
    </citation>
    <scope>NUCLEOTIDE SEQUENCE</scope>
    <source>
        <strain evidence="3">BLCCT55</strain>
    </source>
</reference>
<keyword evidence="2" id="KW-0732">Signal</keyword>
<evidence type="ECO:0000313" key="3">
    <source>
        <dbReference type="EMBL" id="MBD2778922.1"/>
    </source>
</evidence>
<dbReference type="InterPro" id="IPR010328">
    <property type="entry name" value="DUF928"/>
</dbReference>
<feature type="chain" id="PRO_5035328488" evidence="2">
    <location>
        <begin position="24"/>
        <end position="258"/>
    </location>
</feature>
<dbReference type="EMBL" id="JACXAE010000134">
    <property type="protein sequence ID" value="MBD2778922.1"/>
    <property type="molecule type" value="Genomic_DNA"/>
</dbReference>
<feature type="signal peptide" evidence="2">
    <location>
        <begin position="1"/>
        <end position="23"/>
    </location>
</feature>
<name>A0A8J7C017_9CYAN</name>
<gene>
    <name evidence="3" type="ORF">ICL16_44485</name>
</gene>
<evidence type="ECO:0000313" key="4">
    <source>
        <dbReference type="Proteomes" id="UP000629098"/>
    </source>
</evidence>
<evidence type="ECO:0000256" key="1">
    <source>
        <dbReference type="SAM" id="MobiDB-lite"/>
    </source>
</evidence>
<dbReference type="Pfam" id="PF06051">
    <property type="entry name" value="DUF928"/>
    <property type="match status" value="1"/>
</dbReference>
<proteinExistence type="predicted"/>